<evidence type="ECO:0000256" key="3">
    <source>
        <dbReference type="ARBA" id="ARBA00022553"/>
    </source>
</evidence>
<dbReference type="PROSITE" id="PS00012">
    <property type="entry name" value="PHOSPHOPANTETHEINE"/>
    <property type="match status" value="1"/>
</dbReference>
<dbReference type="Pfam" id="PF00501">
    <property type="entry name" value="AMP-binding"/>
    <property type="match status" value="1"/>
</dbReference>
<evidence type="ECO:0000256" key="1">
    <source>
        <dbReference type="ARBA" id="ARBA00001957"/>
    </source>
</evidence>
<dbReference type="InterPro" id="IPR023213">
    <property type="entry name" value="CAT-like_dom_sf"/>
</dbReference>
<evidence type="ECO:0000256" key="2">
    <source>
        <dbReference type="ARBA" id="ARBA00022450"/>
    </source>
</evidence>
<dbReference type="NCBIfam" id="TIGR01733">
    <property type="entry name" value="AA-adenyl-dom"/>
    <property type="match status" value="1"/>
</dbReference>
<protein>
    <submittedName>
        <fullName evidence="6">Amino acid adenylation domain-containing protein</fullName>
    </submittedName>
</protein>
<dbReference type="SUPFAM" id="SSF52777">
    <property type="entry name" value="CoA-dependent acyltransferases"/>
    <property type="match status" value="2"/>
</dbReference>
<reference evidence="6" key="1">
    <citation type="submission" date="2022-10" db="EMBL/GenBank/DDBJ databases">
        <title>The complete genomes of actinobacterial strains from the NBC collection.</title>
        <authorList>
            <person name="Joergensen T.S."/>
            <person name="Alvarez Arevalo M."/>
            <person name="Sterndorff E.B."/>
            <person name="Faurdal D."/>
            <person name="Vuksanovic O."/>
            <person name="Mourched A.-S."/>
            <person name="Charusanti P."/>
            <person name="Shaw S."/>
            <person name="Blin K."/>
            <person name="Weber T."/>
        </authorList>
    </citation>
    <scope>NUCLEOTIDE SEQUENCE</scope>
    <source>
        <strain evidence="6">NBC_01432</strain>
    </source>
</reference>
<dbReference type="Pfam" id="PF13193">
    <property type="entry name" value="AMP-binding_C"/>
    <property type="match status" value="1"/>
</dbReference>
<dbReference type="Pfam" id="PF00668">
    <property type="entry name" value="Condensation"/>
    <property type="match status" value="1"/>
</dbReference>
<dbReference type="Gene3D" id="3.30.559.10">
    <property type="entry name" value="Chloramphenicol acetyltransferase-like domain"/>
    <property type="match status" value="1"/>
</dbReference>
<accession>A0ABZ2A1M4</accession>
<dbReference type="InterPro" id="IPR010071">
    <property type="entry name" value="AA_adenyl_dom"/>
</dbReference>
<evidence type="ECO:0000313" key="6">
    <source>
        <dbReference type="EMBL" id="WUX52620.1"/>
    </source>
</evidence>
<sequence length="1088" mass="118681">MPESSHAKSLAETRKSLLALRERQRAGVRGTGERVVPVPRDRELPLSATQQRLWFLDRLTPGAAVYNAPIVLTLRAALDTAALSRALTALTDRHETLRTRYPERDGVPYQDITPPGSPVPVPVTDLTGVPEPDVRRFVLGLAQEPFDLARGPVLRANLVRTGEREHILVLALHHIASDGWSMPILVGELLHLYEAQTAGRPAELPALEVQYADYAVWQRGRMTGALLDEHLAYWKEQLAALPTLNLPADRPRPAVTTGAGAETDRLLPPAVRDGLNQLARAEHVTLLTVTLAAFGALLDRWTGQEDLVVGSVFSGRERREVEPLIGFFANTVVLRCDTSGDPTFLELLKRTSDRVMGAHLHQSLPFGRLVEELAPERDPSRNPLFQTSFTLQHSGVESATIAGVDVGAYPMEGDTARFDLAVQLTEIPEGLRLWAEYSTDLFDADRVERLLGHYAAVLEAVVADPGLRVSELPLLTAAEQRKLAESSGNPGPVPEGCLHEMFEAVVDRAPDAPATSYAGEHLSYRQLEERANQLAWALHEAEVGPETVVAVLLRRGPQLPTAFLGIHKAGGAYLPLDPDHPAERWATVLTEARCTVVVTTEDLAGELPAGVTALRVDDPTLKERPVERPHFGVRPENLAYLIFTSGSTGKPKGVQVEHRSVVNFTRASIDMFRLGEGDRVLQFANPAYDVSLFDFFSSLCAGAQLVHAPTDVLWDTEKLTRLMREERVTVTDLPPAVLGQLDERLFPDLRALFVGLEAFPGELVNRWNTEGREFHNGYGPTEATIACIDYRCPEGPYDTMPPIGTPMANYTAHVLDRYGNAVPDGVPGELFVGGVGVARGYAHRPGATAERFLPDPFGPPGARLYRTGDLVVRAPDGNLTFLGRADNQIKIRGLRIEPGEIEHAVESHPAVTESVVVARGDGTAARLVCYYATTDTAADGAALRGHLVDKLPAHLVPAEFVALPELPRAASGKLDRARLPEPGAPLTYRAAPPSTETERKLAEIWHELLDPELEIDIHASFFAVGGNSLKVTQLASRIRAAFGVELELRQLFVRSTIAQLAELIEADELAGVSDAELDSLLDQLEETS</sequence>
<dbReference type="Gene3D" id="3.40.50.980">
    <property type="match status" value="2"/>
</dbReference>
<dbReference type="Gene3D" id="3.30.300.30">
    <property type="match status" value="1"/>
</dbReference>
<dbReference type="Gene3D" id="1.10.1200.10">
    <property type="entry name" value="ACP-like"/>
    <property type="match status" value="1"/>
</dbReference>
<dbReference type="SMART" id="SM00823">
    <property type="entry name" value="PKS_PP"/>
    <property type="match status" value="1"/>
</dbReference>
<dbReference type="InterPro" id="IPR009081">
    <property type="entry name" value="PP-bd_ACP"/>
</dbReference>
<dbReference type="CDD" id="cd19531">
    <property type="entry name" value="LCL_NRPS-like"/>
    <property type="match status" value="1"/>
</dbReference>
<dbReference type="EMBL" id="CP109495">
    <property type="protein sequence ID" value="WUX52620.1"/>
    <property type="molecule type" value="Genomic_DNA"/>
</dbReference>
<dbReference type="RefSeq" id="WP_329076271.1">
    <property type="nucleotide sequence ID" value="NZ_CP109495.1"/>
</dbReference>
<dbReference type="SUPFAM" id="SSF56801">
    <property type="entry name" value="Acetyl-CoA synthetase-like"/>
    <property type="match status" value="1"/>
</dbReference>
<dbReference type="SUPFAM" id="SSF47336">
    <property type="entry name" value="ACP-like"/>
    <property type="match status" value="1"/>
</dbReference>
<dbReference type="InterPro" id="IPR036736">
    <property type="entry name" value="ACP-like_sf"/>
</dbReference>
<evidence type="ECO:0000256" key="4">
    <source>
        <dbReference type="SAM" id="MobiDB-lite"/>
    </source>
</evidence>
<dbReference type="PROSITE" id="PS50075">
    <property type="entry name" value="CARRIER"/>
    <property type="match status" value="1"/>
</dbReference>
<dbReference type="PANTHER" id="PTHR45527:SF1">
    <property type="entry name" value="FATTY ACID SYNTHASE"/>
    <property type="match status" value="1"/>
</dbReference>
<dbReference type="Pfam" id="PF00550">
    <property type="entry name" value="PP-binding"/>
    <property type="match status" value="1"/>
</dbReference>
<dbReference type="InterPro" id="IPR020845">
    <property type="entry name" value="AMP-binding_CS"/>
</dbReference>
<dbReference type="InterPro" id="IPR006162">
    <property type="entry name" value="Ppantetheine_attach_site"/>
</dbReference>
<keyword evidence="3" id="KW-0597">Phosphoprotein</keyword>
<dbReference type="InterPro" id="IPR025110">
    <property type="entry name" value="AMP-bd_C"/>
</dbReference>
<dbReference type="InterPro" id="IPR020806">
    <property type="entry name" value="PKS_PP-bd"/>
</dbReference>
<organism evidence="6 7">
    <name type="scientific">Streptomyces niveus</name>
    <name type="common">Streptomyces spheroides</name>
    <dbReference type="NCBI Taxonomy" id="193462"/>
    <lineage>
        <taxon>Bacteria</taxon>
        <taxon>Bacillati</taxon>
        <taxon>Actinomycetota</taxon>
        <taxon>Actinomycetes</taxon>
        <taxon>Kitasatosporales</taxon>
        <taxon>Streptomycetaceae</taxon>
        <taxon>Streptomyces</taxon>
    </lineage>
</organism>
<feature type="region of interest" description="Disordered" evidence="4">
    <location>
        <begin position="104"/>
        <end position="123"/>
    </location>
</feature>
<gene>
    <name evidence="6" type="ORF">OG442_14355</name>
</gene>
<evidence type="ECO:0000313" key="7">
    <source>
        <dbReference type="Proteomes" id="UP001432209"/>
    </source>
</evidence>
<keyword evidence="7" id="KW-1185">Reference proteome</keyword>
<feature type="domain" description="Carrier" evidence="5">
    <location>
        <begin position="992"/>
        <end position="1068"/>
    </location>
</feature>
<dbReference type="Gene3D" id="2.30.38.10">
    <property type="entry name" value="Luciferase, Domain 3"/>
    <property type="match status" value="1"/>
</dbReference>
<comment type="cofactor">
    <cofactor evidence="1">
        <name>pantetheine 4'-phosphate</name>
        <dbReference type="ChEBI" id="CHEBI:47942"/>
    </cofactor>
</comment>
<dbReference type="Gene3D" id="3.30.559.30">
    <property type="entry name" value="Nonribosomal peptide synthetase, condensation domain"/>
    <property type="match status" value="1"/>
</dbReference>
<keyword evidence="2" id="KW-0596">Phosphopantetheine</keyword>
<dbReference type="PROSITE" id="PS00455">
    <property type="entry name" value="AMP_BINDING"/>
    <property type="match status" value="1"/>
</dbReference>
<dbReference type="Proteomes" id="UP001432209">
    <property type="component" value="Chromosome"/>
</dbReference>
<proteinExistence type="predicted"/>
<dbReference type="PANTHER" id="PTHR45527">
    <property type="entry name" value="NONRIBOSOMAL PEPTIDE SYNTHETASE"/>
    <property type="match status" value="1"/>
</dbReference>
<dbReference type="InterPro" id="IPR000873">
    <property type="entry name" value="AMP-dep_synth/lig_dom"/>
</dbReference>
<name>A0ABZ2A1M4_STRNV</name>
<dbReference type="CDD" id="cd05930">
    <property type="entry name" value="A_NRPS"/>
    <property type="match status" value="1"/>
</dbReference>
<dbReference type="InterPro" id="IPR045851">
    <property type="entry name" value="AMP-bd_C_sf"/>
</dbReference>
<dbReference type="InterPro" id="IPR001242">
    <property type="entry name" value="Condensation_dom"/>
</dbReference>
<evidence type="ECO:0000259" key="5">
    <source>
        <dbReference type="PROSITE" id="PS50075"/>
    </source>
</evidence>